<feature type="coiled-coil region" evidence="1">
    <location>
        <begin position="48"/>
        <end position="129"/>
    </location>
</feature>
<dbReference type="InParanoid" id="A0A482XM85"/>
<evidence type="ECO:0000313" key="4">
    <source>
        <dbReference type="Proteomes" id="UP000291343"/>
    </source>
</evidence>
<gene>
    <name evidence="3" type="ORF">LSTR_LSTR004944</name>
</gene>
<comment type="caution">
    <text evidence="3">The sequence shown here is derived from an EMBL/GenBank/DDBJ whole genome shotgun (WGS) entry which is preliminary data.</text>
</comment>
<proteinExistence type="predicted"/>
<evidence type="ECO:0000256" key="1">
    <source>
        <dbReference type="SAM" id="Coils"/>
    </source>
</evidence>
<evidence type="ECO:0000313" key="3">
    <source>
        <dbReference type="EMBL" id="RZF47235.1"/>
    </source>
</evidence>
<dbReference type="Proteomes" id="UP000291343">
    <property type="component" value="Unassembled WGS sequence"/>
</dbReference>
<name>A0A482XM85_LAOST</name>
<protein>
    <submittedName>
        <fullName evidence="3">Uncharacterized protein</fullName>
    </submittedName>
</protein>
<reference evidence="3 4" key="1">
    <citation type="journal article" date="2017" name="Gigascience">
        <title>Genome sequence of the small brown planthopper, Laodelphax striatellus.</title>
        <authorList>
            <person name="Zhu J."/>
            <person name="Jiang F."/>
            <person name="Wang X."/>
            <person name="Yang P."/>
            <person name="Bao Y."/>
            <person name="Zhao W."/>
            <person name="Wang W."/>
            <person name="Lu H."/>
            <person name="Wang Q."/>
            <person name="Cui N."/>
            <person name="Li J."/>
            <person name="Chen X."/>
            <person name="Luo L."/>
            <person name="Yu J."/>
            <person name="Kang L."/>
            <person name="Cui F."/>
        </authorList>
    </citation>
    <scope>NUCLEOTIDE SEQUENCE [LARGE SCALE GENOMIC DNA]</scope>
    <source>
        <strain evidence="3">Lst14</strain>
    </source>
</reference>
<dbReference type="SMR" id="A0A482XM85"/>
<keyword evidence="1" id="KW-0175">Coiled coil</keyword>
<dbReference type="EMBL" id="QKKF02004629">
    <property type="protein sequence ID" value="RZF47235.1"/>
    <property type="molecule type" value="Genomic_DNA"/>
</dbReference>
<dbReference type="AlphaFoldDB" id="A0A482XM85"/>
<organism evidence="3 4">
    <name type="scientific">Laodelphax striatellus</name>
    <name type="common">Small brown planthopper</name>
    <name type="synonym">Delphax striatella</name>
    <dbReference type="NCBI Taxonomy" id="195883"/>
    <lineage>
        <taxon>Eukaryota</taxon>
        <taxon>Metazoa</taxon>
        <taxon>Ecdysozoa</taxon>
        <taxon>Arthropoda</taxon>
        <taxon>Hexapoda</taxon>
        <taxon>Insecta</taxon>
        <taxon>Pterygota</taxon>
        <taxon>Neoptera</taxon>
        <taxon>Paraneoptera</taxon>
        <taxon>Hemiptera</taxon>
        <taxon>Auchenorrhyncha</taxon>
        <taxon>Fulgoroidea</taxon>
        <taxon>Delphacidae</taxon>
        <taxon>Criomorphinae</taxon>
        <taxon>Laodelphax</taxon>
    </lineage>
</organism>
<accession>A0A482XM85</accession>
<dbReference type="OrthoDB" id="6637563at2759"/>
<evidence type="ECO:0000256" key="2">
    <source>
        <dbReference type="SAM" id="MobiDB-lite"/>
    </source>
</evidence>
<sequence length="235" mass="27418">MNKSVCPKPASKKEETYTEEDLATAVSNTNLQSQLMKYLVEKCTQQMQKNLDEDLHRTQKEIEKEQEREKELKSRLKTIKINKQIENNLNANEKSIEKLVENLKASKVYENIKLKCEAISKELEKNEDRIICTNITIPESDASNEKLQLMIGETKEAYEYLTSELAKQQIDENVIELLGKTQQSTEEFAERRKRCEEGVEELKTLTARENTLRVMVALEEKMTKNEPFFPATFYR</sequence>
<feature type="region of interest" description="Disordered" evidence="2">
    <location>
        <begin position="1"/>
        <end position="20"/>
    </location>
</feature>
<keyword evidence="4" id="KW-1185">Reference proteome</keyword>